<evidence type="ECO:0000313" key="3">
    <source>
        <dbReference type="Proteomes" id="UP000652681"/>
    </source>
</evidence>
<dbReference type="InterPro" id="IPR051531">
    <property type="entry name" value="N-acetyltransferase"/>
</dbReference>
<dbReference type="InterPro" id="IPR016181">
    <property type="entry name" value="Acyl_CoA_acyltransferase"/>
</dbReference>
<evidence type="ECO:0000259" key="1">
    <source>
        <dbReference type="PROSITE" id="PS51186"/>
    </source>
</evidence>
<dbReference type="PANTHER" id="PTHR43792">
    <property type="entry name" value="GNAT FAMILY, PUTATIVE (AFU_ORTHOLOGUE AFUA_3G00765)-RELATED-RELATED"/>
    <property type="match status" value="1"/>
</dbReference>
<organism evidence="2 3">
    <name type="scientific">Taishania pollutisoli</name>
    <dbReference type="NCBI Taxonomy" id="2766479"/>
    <lineage>
        <taxon>Bacteria</taxon>
        <taxon>Pseudomonadati</taxon>
        <taxon>Bacteroidota</taxon>
        <taxon>Flavobacteriia</taxon>
        <taxon>Flavobacteriales</taxon>
        <taxon>Crocinitomicaceae</taxon>
        <taxon>Taishania</taxon>
    </lineage>
</organism>
<dbReference type="Proteomes" id="UP000652681">
    <property type="component" value="Unassembled WGS sequence"/>
</dbReference>
<comment type="caution">
    <text evidence="2">The sequence shown here is derived from an EMBL/GenBank/DDBJ whole genome shotgun (WGS) entry which is preliminary data.</text>
</comment>
<feature type="domain" description="N-acetyltransferase" evidence="1">
    <location>
        <begin position="11"/>
        <end position="177"/>
    </location>
</feature>
<reference evidence="2" key="1">
    <citation type="submission" date="2020-09" db="EMBL/GenBank/DDBJ databases">
        <title>Taishania pollutisoli gen. nov., sp. nov., Isolated from Tetrabromobisphenol A-Contaminated Soil.</title>
        <authorList>
            <person name="Chen Q."/>
        </authorList>
    </citation>
    <scope>NUCLEOTIDE SEQUENCE</scope>
    <source>
        <strain evidence="2">CZZ-1</strain>
    </source>
</reference>
<dbReference type="EMBL" id="JACVEL010000002">
    <property type="protein sequence ID" value="MBC9811642.1"/>
    <property type="molecule type" value="Genomic_DNA"/>
</dbReference>
<keyword evidence="3" id="KW-1185">Reference proteome</keyword>
<gene>
    <name evidence="2" type="ORF">H9Y05_04055</name>
</gene>
<protein>
    <submittedName>
        <fullName evidence="2">GNAT family N-acetyltransferase</fullName>
    </submittedName>
</protein>
<name>A0A8J6P4R4_9FLAO</name>
<sequence>MHAITLETERIRLKIITPEIIRNLFETHTEMSVKEALALDESGYEKYLNMYRQGMETHRISLLYFLLEKKETGEVIGECGFHTWNKAHKRAEVFYSLKYESDKRKGYLSEVLPAVLDFGFTQMELHRIEALVADWNIPSVKLLLKNHFIKEGTLREHYLVDGVFEDSDCYALINKKP</sequence>
<dbReference type="Gene3D" id="3.40.630.30">
    <property type="match status" value="1"/>
</dbReference>
<proteinExistence type="predicted"/>
<dbReference type="InterPro" id="IPR000182">
    <property type="entry name" value="GNAT_dom"/>
</dbReference>
<dbReference type="SUPFAM" id="SSF55729">
    <property type="entry name" value="Acyl-CoA N-acyltransferases (Nat)"/>
    <property type="match status" value="1"/>
</dbReference>
<evidence type="ECO:0000313" key="2">
    <source>
        <dbReference type="EMBL" id="MBC9811642.1"/>
    </source>
</evidence>
<dbReference type="RefSeq" id="WP_216713568.1">
    <property type="nucleotide sequence ID" value="NZ_JACVEL010000002.1"/>
</dbReference>
<accession>A0A8J6P4R4</accession>
<dbReference type="GO" id="GO:0016747">
    <property type="term" value="F:acyltransferase activity, transferring groups other than amino-acyl groups"/>
    <property type="evidence" value="ECO:0007669"/>
    <property type="project" value="InterPro"/>
</dbReference>
<dbReference type="AlphaFoldDB" id="A0A8J6P4R4"/>
<dbReference type="PROSITE" id="PS51186">
    <property type="entry name" value="GNAT"/>
    <property type="match status" value="1"/>
</dbReference>
<dbReference type="Pfam" id="PF13302">
    <property type="entry name" value="Acetyltransf_3"/>
    <property type="match status" value="1"/>
</dbReference>